<keyword evidence="3" id="KW-0998">Cell outer membrane</keyword>
<keyword evidence="2" id="KW-0472">Membrane</keyword>
<organism evidence="4">
    <name type="scientific">marine metagenome</name>
    <dbReference type="NCBI Taxonomy" id="408172"/>
    <lineage>
        <taxon>unclassified sequences</taxon>
        <taxon>metagenomes</taxon>
        <taxon>ecological metagenomes</taxon>
    </lineage>
</organism>
<evidence type="ECO:0000256" key="1">
    <source>
        <dbReference type="ARBA" id="ARBA00022729"/>
    </source>
</evidence>
<keyword evidence="1" id="KW-0732">Signal</keyword>
<evidence type="ECO:0000256" key="2">
    <source>
        <dbReference type="ARBA" id="ARBA00023136"/>
    </source>
</evidence>
<dbReference type="EMBL" id="UINC01000155">
    <property type="protein sequence ID" value="SUZ50149.1"/>
    <property type="molecule type" value="Genomic_DNA"/>
</dbReference>
<name>A0A381N6S4_9ZZZZ</name>
<dbReference type="GO" id="GO:0001530">
    <property type="term" value="F:lipopolysaccharide binding"/>
    <property type="evidence" value="ECO:0007669"/>
    <property type="project" value="TreeGrafter"/>
</dbReference>
<dbReference type="PANTHER" id="PTHR38098:SF1">
    <property type="entry name" value="LPS-ASSEMBLY LIPOPROTEIN LPTE"/>
    <property type="match status" value="1"/>
</dbReference>
<dbReference type="Pfam" id="PF04390">
    <property type="entry name" value="LptE"/>
    <property type="match status" value="1"/>
</dbReference>
<dbReference type="Gene3D" id="3.30.160.150">
    <property type="entry name" value="Lipoprotein like domain"/>
    <property type="match status" value="1"/>
</dbReference>
<reference evidence="4" key="1">
    <citation type="submission" date="2018-05" db="EMBL/GenBank/DDBJ databases">
        <authorList>
            <person name="Lanie J.A."/>
            <person name="Ng W.-L."/>
            <person name="Kazmierczak K.M."/>
            <person name="Andrzejewski T.M."/>
            <person name="Davidsen T.M."/>
            <person name="Wayne K.J."/>
            <person name="Tettelin H."/>
            <person name="Glass J.I."/>
            <person name="Rusch D."/>
            <person name="Podicherti R."/>
            <person name="Tsui H.-C.T."/>
            <person name="Winkler M.E."/>
        </authorList>
    </citation>
    <scope>NUCLEOTIDE SEQUENCE</scope>
</reference>
<dbReference type="InterPro" id="IPR007485">
    <property type="entry name" value="LPS_assembly_LptE"/>
</dbReference>
<protein>
    <submittedName>
        <fullName evidence="4">Uncharacterized protein</fullName>
    </submittedName>
</protein>
<proteinExistence type="predicted"/>
<evidence type="ECO:0000313" key="4">
    <source>
        <dbReference type="EMBL" id="SUZ50149.1"/>
    </source>
</evidence>
<gene>
    <name evidence="4" type="ORF">METZ01_LOCUS3003</name>
</gene>
<dbReference type="GO" id="GO:0015920">
    <property type="term" value="P:lipopolysaccharide transport"/>
    <property type="evidence" value="ECO:0007669"/>
    <property type="project" value="TreeGrafter"/>
</dbReference>
<dbReference type="GO" id="GO:0019867">
    <property type="term" value="C:outer membrane"/>
    <property type="evidence" value="ECO:0007669"/>
    <property type="project" value="InterPro"/>
</dbReference>
<dbReference type="GO" id="GO:1990351">
    <property type="term" value="C:transporter complex"/>
    <property type="evidence" value="ECO:0007669"/>
    <property type="project" value="TreeGrafter"/>
</dbReference>
<evidence type="ECO:0000256" key="3">
    <source>
        <dbReference type="ARBA" id="ARBA00023237"/>
    </source>
</evidence>
<accession>A0A381N6S4</accession>
<dbReference type="AlphaFoldDB" id="A0A381N6S4"/>
<sequence length="139" mass="16281">MRVAKNLPIEMDRTYISTEDEYSIFYRQLKKGLHERGVEVVESPVDATAVFNILQEDTGQRVLSVSGRNVVREYEVFYRIFYSIQTKDKLIKSPQEEILTRDYTYDETLVLGKEREENLLREAIADDLVRIILMKLASL</sequence>
<dbReference type="GO" id="GO:0043165">
    <property type="term" value="P:Gram-negative-bacterium-type cell outer membrane assembly"/>
    <property type="evidence" value="ECO:0007669"/>
    <property type="project" value="InterPro"/>
</dbReference>
<dbReference type="PANTHER" id="PTHR38098">
    <property type="entry name" value="LPS-ASSEMBLY LIPOPROTEIN LPTE"/>
    <property type="match status" value="1"/>
</dbReference>